<name>A0A9W6LXC0_9MICO</name>
<evidence type="ECO:0000313" key="4">
    <source>
        <dbReference type="Proteomes" id="UP001142462"/>
    </source>
</evidence>
<dbReference type="RefSeq" id="WP_271174383.1">
    <property type="nucleotide sequence ID" value="NZ_BSEJ01000016.1"/>
</dbReference>
<evidence type="ECO:0000256" key="2">
    <source>
        <dbReference type="SAM" id="Phobius"/>
    </source>
</evidence>
<keyword evidence="2" id="KW-0472">Membrane</keyword>
<keyword evidence="2" id="KW-0812">Transmembrane</keyword>
<keyword evidence="4" id="KW-1185">Reference proteome</keyword>
<protein>
    <submittedName>
        <fullName evidence="3">Uncharacterized protein</fullName>
    </submittedName>
</protein>
<feature type="transmembrane region" description="Helical" evidence="2">
    <location>
        <begin position="114"/>
        <end position="135"/>
    </location>
</feature>
<dbReference type="AlphaFoldDB" id="A0A9W6LXC0"/>
<evidence type="ECO:0000256" key="1">
    <source>
        <dbReference type="SAM" id="MobiDB-lite"/>
    </source>
</evidence>
<feature type="region of interest" description="Disordered" evidence="1">
    <location>
        <begin position="60"/>
        <end position="85"/>
    </location>
</feature>
<evidence type="ECO:0000313" key="3">
    <source>
        <dbReference type="EMBL" id="GLJ62694.1"/>
    </source>
</evidence>
<dbReference type="EMBL" id="BSEJ01000016">
    <property type="protein sequence ID" value="GLJ62694.1"/>
    <property type="molecule type" value="Genomic_DNA"/>
</dbReference>
<keyword evidence="2" id="KW-1133">Transmembrane helix</keyword>
<sequence>MAPATDDELRLLREQAFGRGADGATRAAALARLAELDGAARTAKVDTAGDEGVAAASPSLAADGSAQPGAAADTQSAASEGDPVLSAPADGVSGWRWIERLAAHMRGLPSTRLLALWAASLVLTVAVTLGGGAAVSSIDVHRVAVLHVDPDGELPPELDMPGDVTVFEEFHDISFVTYPLSGSGRTAAGTRCMQASAPLPDDGARYFFGFAACAFGPFPATIATMIDESAPAPLRDIFPVGTALQFELSGDQIIVRAD</sequence>
<organism evidence="3 4">
    <name type="scientific">Microbacterium barkeri</name>
    <dbReference type="NCBI Taxonomy" id="33917"/>
    <lineage>
        <taxon>Bacteria</taxon>
        <taxon>Bacillati</taxon>
        <taxon>Actinomycetota</taxon>
        <taxon>Actinomycetes</taxon>
        <taxon>Micrococcales</taxon>
        <taxon>Microbacteriaceae</taxon>
        <taxon>Microbacterium</taxon>
    </lineage>
</organism>
<proteinExistence type="predicted"/>
<gene>
    <name evidence="3" type="ORF">GCM10017576_28250</name>
</gene>
<feature type="compositionally biased region" description="Low complexity" evidence="1">
    <location>
        <begin position="61"/>
        <end position="73"/>
    </location>
</feature>
<dbReference type="Proteomes" id="UP001142462">
    <property type="component" value="Unassembled WGS sequence"/>
</dbReference>
<accession>A0A9W6LXC0</accession>
<reference evidence="3" key="2">
    <citation type="submission" date="2023-01" db="EMBL/GenBank/DDBJ databases">
        <authorList>
            <person name="Sun Q."/>
            <person name="Evtushenko L."/>
        </authorList>
    </citation>
    <scope>NUCLEOTIDE SEQUENCE</scope>
    <source>
        <strain evidence="3">VKM Ac-1020</strain>
    </source>
</reference>
<reference evidence="3" key="1">
    <citation type="journal article" date="2014" name="Int. J. Syst. Evol. Microbiol.">
        <title>Complete genome sequence of Corynebacterium casei LMG S-19264T (=DSM 44701T), isolated from a smear-ripened cheese.</title>
        <authorList>
            <consortium name="US DOE Joint Genome Institute (JGI-PGF)"/>
            <person name="Walter F."/>
            <person name="Albersmeier A."/>
            <person name="Kalinowski J."/>
            <person name="Ruckert C."/>
        </authorList>
    </citation>
    <scope>NUCLEOTIDE SEQUENCE</scope>
    <source>
        <strain evidence="3">VKM Ac-1020</strain>
    </source>
</reference>
<comment type="caution">
    <text evidence="3">The sequence shown here is derived from an EMBL/GenBank/DDBJ whole genome shotgun (WGS) entry which is preliminary data.</text>
</comment>